<dbReference type="AlphaFoldDB" id="A0AA92U7G8"/>
<reference evidence="1 2" key="1">
    <citation type="submission" date="2018-08" db="EMBL/GenBank/DDBJ databases">
        <title>A genome reference for cultivated species of the human gut microbiota.</title>
        <authorList>
            <person name="Zou Y."/>
            <person name="Xue W."/>
            <person name="Luo G."/>
        </authorList>
    </citation>
    <scope>NUCLEOTIDE SEQUENCE [LARGE SCALE GENOMIC DNA]</scope>
    <source>
        <strain evidence="1 2">AF10-17</strain>
    </source>
</reference>
<organism evidence="1 2">
    <name type="scientific">Segatella copri</name>
    <dbReference type="NCBI Taxonomy" id="165179"/>
    <lineage>
        <taxon>Bacteria</taxon>
        <taxon>Pseudomonadati</taxon>
        <taxon>Bacteroidota</taxon>
        <taxon>Bacteroidia</taxon>
        <taxon>Bacteroidales</taxon>
        <taxon>Prevotellaceae</taxon>
        <taxon>Segatella</taxon>
    </lineage>
</organism>
<proteinExistence type="predicted"/>
<dbReference type="EMBL" id="QSAV01000038">
    <property type="protein sequence ID" value="RGW77178.1"/>
    <property type="molecule type" value="Genomic_DNA"/>
</dbReference>
<dbReference type="InterPro" id="IPR029035">
    <property type="entry name" value="DHS-like_NAD/FAD-binding_dom"/>
</dbReference>
<evidence type="ECO:0000313" key="1">
    <source>
        <dbReference type="EMBL" id="RGW77178.1"/>
    </source>
</evidence>
<sequence length="669" mass="78812">MSKDFNMDNVLEQLGHKRRTVKDLAQFLENKCDETPNYTFLLGSGCSVTSGVNTGQKLIEEWKQSIYEAEHETDESYQHFWEHQYSWYDERNPYSSLFEKKYDLPRQRRIFVEREIAGKTPSIGYAYLVKIIEKHFINTIFTTNFDDLLNEAFYRYSKERPIVCAHDSSISSITVTSKRPKIIKLHGDYLFDDIKSTLRETESLNDNMKNKFIEFAKDHGLIVVGYAGNDRSIMDILNMLLQKEDYFKYGIYWCIRKGDKSISEELRKLLWKDRVYFVEIEGFDELMASLNDTLNKGELPVDDDLLSSRRQKQLITDMISNKYFDEKTNTDVLITRDIKKLRLIVRRHIIDDVFDVLKSSTSNNDNPHKKNLLEPMVDEERKKLDYFYHLVMDDNNEKALEEIENENVDALRKSTYNFNLMSLKADIYGKRANEEAFVKVKEIYSQLISLNPGREETYIDAYNKLVDTDYALPFVDEAIKQFPNDSTLYNLKIKYIYGNRIDTVQTVDSDVFTELKQCIDMSLKLFDSPTNEAWVNLCRYYSLFYFNDSERKCKMIKEVFEKYSILKTSILAQAYKFFYKEIGIDAKDCVDKLNELLSYADKADDWVFYEEVVSALLSVYEDQDDKKAMLQLLSEYEAVYKPSDSFLYVKAKYLENVLDKYNNSSLIIQ</sequence>
<dbReference type="Proteomes" id="UP000285776">
    <property type="component" value="Unassembled WGS sequence"/>
</dbReference>
<comment type="caution">
    <text evidence="1">The sequence shown here is derived from an EMBL/GenBank/DDBJ whole genome shotgun (WGS) entry which is preliminary data.</text>
</comment>
<dbReference type="Pfam" id="PF13289">
    <property type="entry name" value="SIR2_2"/>
    <property type="match status" value="1"/>
</dbReference>
<name>A0AA92U7G8_9BACT</name>
<accession>A0AA92U7G8</accession>
<protein>
    <submittedName>
        <fullName evidence="1">SIR2 family protein</fullName>
    </submittedName>
</protein>
<evidence type="ECO:0000313" key="2">
    <source>
        <dbReference type="Proteomes" id="UP000285776"/>
    </source>
</evidence>
<dbReference type="Gene3D" id="3.40.50.1220">
    <property type="entry name" value="TPP-binding domain"/>
    <property type="match status" value="1"/>
</dbReference>
<dbReference type="SUPFAM" id="SSF52467">
    <property type="entry name" value="DHS-like NAD/FAD-binding domain"/>
    <property type="match status" value="1"/>
</dbReference>
<dbReference type="RefSeq" id="WP_118153842.1">
    <property type="nucleotide sequence ID" value="NZ_QSAV01000038.1"/>
</dbReference>
<gene>
    <name evidence="1" type="ORF">DWV53_11105</name>
</gene>